<feature type="transmembrane region" description="Helical" evidence="19">
    <location>
        <begin position="233"/>
        <end position="254"/>
    </location>
</feature>
<dbReference type="EMBL" id="CP011391">
    <property type="protein sequence ID" value="AMK54116.1"/>
    <property type="molecule type" value="Genomic_DNA"/>
</dbReference>
<dbReference type="PROSITE" id="PS01315">
    <property type="entry name" value="CDS"/>
    <property type="match status" value="1"/>
</dbReference>
<comment type="pathway">
    <text evidence="3 18">Phospholipid metabolism; CDP-diacylglycerol biosynthesis; CDP-diacylglycerol from sn-glycerol 3-phosphate: step 3/3.</text>
</comment>
<evidence type="ECO:0000256" key="17">
    <source>
        <dbReference type="ARBA" id="ARBA00023264"/>
    </source>
</evidence>
<dbReference type="EC" id="2.7.7.41" evidence="6 18"/>
<comment type="subcellular location">
    <subcellularLocation>
        <location evidence="2">Cell membrane</location>
        <topology evidence="2">Multi-pass membrane protein</topology>
    </subcellularLocation>
</comment>
<evidence type="ECO:0000256" key="18">
    <source>
        <dbReference type="RuleBase" id="RU003938"/>
    </source>
</evidence>
<keyword evidence="9" id="KW-0444">Lipid biosynthesis</keyword>
<evidence type="ECO:0000256" key="19">
    <source>
        <dbReference type="SAM" id="Phobius"/>
    </source>
</evidence>
<sequence length="255" mass="28176">MKTRVITAICIIAAVAIPVALGGVWLNLLAVFILVSGLWEWCRNLEGFGTWGKAVLPVLIGLTFLSRWMMPVTGYAWLAICGLILWSVPVFCESFTVQDSWSVISGFLFMTLVWLAISVLAKEPRYLWTLCFATYGSDTGAYFVGSKLGKHKMNPRVSPKKSWEGFFGGILSGIVLSLVLSLFYSHGLNPVLNTLLCVLCPVVAELGDLCFSAFKRVYSVKDFSNLLPGHGGILDRVDSLLYNIILFGILFQLLY</sequence>
<evidence type="ECO:0000256" key="9">
    <source>
        <dbReference type="ARBA" id="ARBA00022516"/>
    </source>
</evidence>
<dbReference type="PANTHER" id="PTHR46382:SF1">
    <property type="entry name" value="PHOSPHATIDATE CYTIDYLYLTRANSFERASE"/>
    <property type="match status" value="1"/>
</dbReference>
<feature type="transmembrane region" description="Helical" evidence="19">
    <location>
        <begin position="6"/>
        <end position="39"/>
    </location>
</feature>
<keyword evidence="21" id="KW-1185">Reference proteome</keyword>
<accession>A0A140DTY9</accession>
<evidence type="ECO:0000256" key="10">
    <source>
        <dbReference type="ARBA" id="ARBA00022679"/>
    </source>
</evidence>
<dbReference type="GO" id="GO:0004605">
    <property type="term" value="F:phosphatidate cytidylyltransferase activity"/>
    <property type="evidence" value="ECO:0007669"/>
    <property type="project" value="UniProtKB-EC"/>
</dbReference>
<keyword evidence="12 18" id="KW-0548">Nucleotidyltransferase</keyword>
<dbReference type="PANTHER" id="PTHR46382">
    <property type="entry name" value="PHOSPHATIDATE CYTIDYLYLTRANSFERASE"/>
    <property type="match status" value="1"/>
</dbReference>
<feature type="transmembrane region" description="Helical" evidence="19">
    <location>
        <begin position="101"/>
        <end position="120"/>
    </location>
</feature>
<dbReference type="GO" id="GO:0005886">
    <property type="term" value="C:plasma membrane"/>
    <property type="evidence" value="ECO:0007669"/>
    <property type="project" value="UniProtKB-SubCell"/>
</dbReference>
<keyword evidence="17" id="KW-1208">Phospholipid metabolism</keyword>
<evidence type="ECO:0000256" key="11">
    <source>
        <dbReference type="ARBA" id="ARBA00022692"/>
    </source>
</evidence>
<name>A0A140DTY9_9FIRM</name>
<organism evidence="20 21">
    <name type="scientific">Faecalibaculum rodentium</name>
    <dbReference type="NCBI Taxonomy" id="1702221"/>
    <lineage>
        <taxon>Bacteria</taxon>
        <taxon>Bacillati</taxon>
        <taxon>Bacillota</taxon>
        <taxon>Erysipelotrichia</taxon>
        <taxon>Erysipelotrichales</taxon>
        <taxon>Erysipelotrichaceae</taxon>
        <taxon>Faecalibaculum</taxon>
    </lineage>
</organism>
<evidence type="ECO:0000256" key="8">
    <source>
        <dbReference type="ARBA" id="ARBA00022475"/>
    </source>
</evidence>
<keyword evidence="14" id="KW-0443">Lipid metabolism</keyword>
<dbReference type="Pfam" id="PF01148">
    <property type="entry name" value="CTP_transf_1"/>
    <property type="match status" value="1"/>
</dbReference>
<comment type="similarity">
    <text evidence="5 18">Belongs to the CDS family.</text>
</comment>
<dbReference type="GO" id="GO:0016024">
    <property type="term" value="P:CDP-diacylglycerol biosynthetic process"/>
    <property type="evidence" value="ECO:0007669"/>
    <property type="project" value="UniProtKB-UniPathway"/>
</dbReference>
<evidence type="ECO:0000256" key="16">
    <source>
        <dbReference type="ARBA" id="ARBA00023209"/>
    </source>
</evidence>
<evidence type="ECO:0000313" key="20">
    <source>
        <dbReference type="EMBL" id="AMK54116.1"/>
    </source>
</evidence>
<comment type="catalytic activity">
    <reaction evidence="1 18">
        <text>a 1,2-diacyl-sn-glycero-3-phosphate + CTP + H(+) = a CDP-1,2-diacyl-sn-glycerol + diphosphate</text>
        <dbReference type="Rhea" id="RHEA:16229"/>
        <dbReference type="ChEBI" id="CHEBI:15378"/>
        <dbReference type="ChEBI" id="CHEBI:33019"/>
        <dbReference type="ChEBI" id="CHEBI:37563"/>
        <dbReference type="ChEBI" id="CHEBI:58332"/>
        <dbReference type="ChEBI" id="CHEBI:58608"/>
        <dbReference type="EC" id="2.7.7.41"/>
    </reaction>
</comment>
<evidence type="ECO:0000313" key="21">
    <source>
        <dbReference type="Proteomes" id="UP000069771"/>
    </source>
</evidence>
<dbReference type="KEGG" id="fro:AALO17_09820"/>
<keyword evidence="10 18" id="KW-0808">Transferase</keyword>
<dbReference type="STRING" id="1702221.AALO17_09820"/>
<dbReference type="PATRIC" id="fig|1702221.3.peg.951"/>
<keyword evidence="11 18" id="KW-0812">Transmembrane</keyword>
<evidence type="ECO:0000256" key="2">
    <source>
        <dbReference type="ARBA" id="ARBA00004651"/>
    </source>
</evidence>
<keyword evidence="13 19" id="KW-1133">Transmembrane helix</keyword>
<evidence type="ECO:0000256" key="5">
    <source>
        <dbReference type="ARBA" id="ARBA00010185"/>
    </source>
</evidence>
<keyword evidence="15 19" id="KW-0472">Membrane</keyword>
<gene>
    <name evidence="20" type="ORF">AALO17_09820</name>
</gene>
<feature type="transmembrane region" description="Helical" evidence="19">
    <location>
        <begin position="75"/>
        <end position="92"/>
    </location>
</feature>
<evidence type="ECO:0000256" key="6">
    <source>
        <dbReference type="ARBA" id="ARBA00012487"/>
    </source>
</evidence>
<dbReference type="OrthoDB" id="9799199at2"/>
<dbReference type="AlphaFoldDB" id="A0A140DTY9"/>
<feature type="transmembrane region" description="Helical" evidence="19">
    <location>
        <begin position="166"/>
        <end position="185"/>
    </location>
</feature>
<feature type="transmembrane region" description="Helical" evidence="19">
    <location>
        <begin position="51"/>
        <end position="69"/>
    </location>
</feature>
<evidence type="ECO:0000256" key="4">
    <source>
        <dbReference type="ARBA" id="ARBA00005189"/>
    </source>
</evidence>
<evidence type="ECO:0000256" key="12">
    <source>
        <dbReference type="ARBA" id="ARBA00022695"/>
    </source>
</evidence>
<proteinExistence type="inferred from homology"/>
<comment type="pathway">
    <text evidence="4">Lipid metabolism.</text>
</comment>
<dbReference type="InterPro" id="IPR000374">
    <property type="entry name" value="PC_trans"/>
</dbReference>
<evidence type="ECO:0000256" key="7">
    <source>
        <dbReference type="ARBA" id="ARBA00019373"/>
    </source>
</evidence>
<evidence type="ECO:0000256" key="3">
    <source>
        <dbReference type="ARBA" id="ARBA00005119"/>
    </source>
</evidence>
<evidence type="ECO:0000256" key="14">
    <source>
        <dbReference type="ARBA" id="ARBA00023098"/>
    </source>
</evidence>
<dbReference type="UniPathway" id="UPA00557">
    <property type="reaction ID" value="UER00614"/>
</dbReference>
<reference evidence="20 21" key="1">
    <citation type="journal article" date="2016" name="Gut Pathog.">
        <title>Whole genome sequencing of "Faecalibaculum rodentium" ALO17, isolated from C57BL/6J laboratory mouse feces.</title>
        <authorList>
            <person name="Lim S."/>
            <person name="Chang D.H."/>
            <person name="Ahn S."/>
            <person name="Kim B.C."/>
        </authorList>
    </citation>
    <scope>NUCLEOTIDE SEQUENCE [LARGE SCALE GENOMIC DNA]</scope>
    <source>
        <strain evidence="20 21">Alo17</strain>
    </source>
</reference>
<dbReference type="Proteomes" id="UP000069771">
    <property type="component" value="Chromosome"/>
</dbReference>
<feature type="transmembrane region" description="Helical" evidence="19">
    <location>
        <begin position="191"/>
        <end position="212"/>
    </location>
</feature>
<keyword evidence="16" id="KW-0594">Phospholipid biosynthesis</keyword>
<feature type="transmembrane region" description="Helical" evidence="19">
    <location>
        <begin position="126"/>
        <end position="145"/>
    </location>
</feature>
<evidence type="ECO:0000256" key="13">
    <source>
        <dbReference type="ARBA" id="ARBA00022989"/>
    </source>
</evidence>
<protein>
    <recommendedName>
        <fullName evidence="7 18">Phosphatidate cytidylyltransferase</fullName>
        <ecNumber evidence="6 18">2.7.7.41</ecNumber>
    </recommendedName>
</protein>
<dbReference type="GeneID" id="78477764"/>
<evidence type="ECO:0000256" key="1">
    <source>
        <dbReference type="ARBA" id="ARBA00001698"/>
    </source>
</evidence>
<keyword evidence="8" id="KW-1003">Cell membrane</keyword>
<dbReference type="RefSeq" id="WP_067556061.1">
    <property type="nucleotide sequence ID" value="NZ_CP011391.1"/>
</dbReference>
<evidence type="ECO:0000256" key="15">
    <source>
        <dbReference type="ARBA" id="ARBA00023136"/>
    </source>
</evidence>